<dbReference type="OrthoDB" id="5521290at2"/>
<dbReference type="InterPro" id="IPR013424">
    <property type="entry name" value="Ice-binding_C"/>
</dbReference>
<dbReference type="InterPro" id="IPR038765">
    <property type="entry name" value="Papain-like_cys_pep_sf"/>
</dbReference>
<dbReference type="KEGG" id="amu:Amuc_1451"/>
<reference evidence="4" key="1">
    <citation type="journal article" date="2011" name="PLoS ONE">
        <title>The genome of Akkermansia muciniphila, a dedicated intestinal mucin degrader, and its use in exploring intestinal metagenomes.</title>
        <authorList>
            <person name="van Passel M.W."/>
            <person name="Kant R."/>
            <person name="Zoetendal E.G."/>
            <person name="Plugge C.M."/>
            <person name="Derrien M."/>
            <person name="Malfatti S.A."/>
            <person name="Chain P.S."/>
            <person name="Woyke T."/>
            <person name="Palva A."/>
            <person name="de Vos W.M."/>
            <person name="Smidt H."/>
        </authorList>
    </citation>
    <scope>NUCLEOTIDE SEQUENCE [LARGE SCALE GENOMIC DNA]</scope>
    <source>
        <strain evidence="4">ATCC BAA-835 / DSM 22959 / JCM 33894 / BCRC 81048 / CCUG 64013 / CIP 107961 / Muc</strain>
    </source>
</reference>
<dbReference type="NCBIfam" id="TIGR02595">
    <property type="entry name" value="PEP_CTERM"/>
    <property type="match status" value="1"/>
</dbReference>
<dbReference type="Gene3D" id="3.90.70.10">
    <property type="entry name" value="Cysteine proteinases"/>
    <property type="match status" value="1"/>
</dbReference>
<dbReference type="Proteomes" id="UP000001031">
    <property type="component" value="Chromosome"/>
</dbReference>
<accession>B2UL00</accession>
<dbReference type="STRING" id="349741.Amuc_1451"/>
<keyword evidence="1" id="KW-0732">Signal</keyword>
<dbReference type="HOGENOM" id="CLU_812893_0_0_0"/>
<dbReference type="RefSeq" id="WP_012420488.1">
    <property type="nucleotide sequence ID" value="NC_010655.1"/>
</dbReference>
<dbReference type="PaxDb" id="349741-Amuc_1451"/>
<evidence type="ECO:0000259" key="2">
    <source>
        <dbReference type="Pfam" id="PF09028"/>
    </source>
</evidence>
<feature type="chain" id="PRO_5002783620" description="Ig protease IdeS domain-containing protein" evidence="1">
    <location>
        <begin position="22"/>
        <end position="341"/>
    </location>
</feature>
<organism evidence="3 4">
    <name type="scientific">Akkermansia muciniphila (strain ATCC BAA-835 / DSM 22959 / JCM 33894 / BCRC 81048 / CCUG 64013 / CIP 107961 / Muc)</name>
    <dbReference type="NCBI Taxonomy" id="349741"/>
    <lineage>
        <taxon>Bacteria</taxon>
        <taxon>Pseudomonadati</taxon>
        <taxon>Verrucomicrobiota</taxon>
        <taxon>Verrucomicrobiia</taxon>
        <taxon>Verrucomicrobiales</taxon>
        <taxon>Akkermansiaceae</taxon>
        <taxon>Akkermansia</taxon>
    </lineage>
</organism>
<dbReference type="AlphaFoldDB" id="B2UL00"/>
<dbReference type="Pfam" id="PF09028">
    <property type="entry name" value="Mac-1"/>
    <property type="match status" value="1"/>
</dbReference>
<dbReference type="GO" id="GO:0008233">
    <property type="term" value="F:peptidase activity"/>
    <property type="evidence" value="ECO:0007669"/>
    <property type="project" value="InterPro"/>
</dbReference>
<protein>
    <recommendedName>
        <fullName evidence="2">Ig protease IdeS domain-containing protein</fullName>
    </recommendedName>
</protein>
<gene>
    <name evidence="3" type="ordered locus">Amuc_1451</name>
</gene>
<evidence type="ECO:0000313" key="3">
    <source>
        <dbReference type="EMBL" id="ACD05273.1"/>
    </source>
</evidence>
<name>B2UL00_AKKM8</name>
<sequence length="341" mass="37466">MTLRSLSPALAALLLPGALHAAPVFLENVSESGGWYDCNKKTKWTWGTKPHPTNPLNPPVSARPNEWLYLPYDQNICWAAAASNVLQWWQDTRSDLKSATPNGKSATYDVMPQVAQLAIYQTISTNWTNSGGSVEQAYNWWINGGMLDTTAYPSLSTTTASGGYWKELGLTVPQSSSGGAVDNPLFSAYSFWDGDTRSGVYQKLTNSINNNWGTTLTVGEEGRGHAITMWGYDTDEDDNLVIYLTDSDDYAVGMFRQKVVVNDYTDENGLSHCDIYLTSMDGENDVYSYNYEEAGLTGIRLGEIQSFTAPLGDLRIPEPGAGILFLGGSFLALSRRRRAGR</sequence>
<evidence type="ECO:0000313" key="4">
    <source>
        <dbReference type="Proteomes" id="UP000001031"/>
    </source>
</evidence>
<feature type="signal peptide" evidence="1">
    <location>
        <begin position="1"/>
        <end position="21"/>
    </location>
</feature>
<keyword evidence="4" id="KW-1185">Reference proteome</keyword>
<feature type="domain" description="Ig protease IdeS" evidence="2">
    <location>
        <begin position="72"/>
        <end position="261"/>
    </location>
</feature>
<evidence type="ECO:0000256" key="1">
    <source>
        <dbReference type="SAM" id="SignalP"/>
    </source>
</evidence>
<proteinExistence type="predicted"/>
<dbReference type="EMBL" id="CP001071">
    <property type="protein sequence ID" value="ACD05273.1"/>
    <property type="molecule type" value="Genomic_DNA"/>
</dbReference>
<dbReference type="SUPFAM" id="SSF54001">
    <property type="entry name" value="Cysteine proteinases"/>
    <property type="match status" value="1"/>
</dbReference>
<dbReference type="InterPro" id="IPR015117">
    <property type="entry name" value="IdeS"/>
</dbReference>
<dbReference type="BioCyc" id="AMUC349741:G1GBX-1552-MONOMER"/>